<dbReference type="Pfam" id="PF02421">
    <property type="entry name" value="FeoB_N"/>
    <property type="match status" value="1"/>
</dbReference>
<feature type="transmembrane region" description="Helical" evidence="1">
    <location>
        <begin position="539"/>
        <end position="563"/>
    </location>
</feature>
<evidence type="ECO:0000259" key="2">
    <source>
        <dbReference type="PROSITE" id="PS51711"/>
    </source>
</evidence>
<dbReference type="PANTHER" id="PTHR43185:SF1">
    <property type="entry name" value="FE(2+) TRANSPORTER FEOB"/>
    <property type="match status" value="1"/>
</dbReference>
<reference evidence="3 4" key="1">
    <citation type="submission" date="2020-08" db="EMBL/GenBank/DDBJ databases">
        <title>Genomic Encyclopedia of Type Strains, Phase IV (KMG-IV): sequencing the most valuable type-strain genomes for metagenomic binning, comparative biology and taxonomic classification.</title>
        <authorList>
            <person name="Goeker M."/>
        </authorList>
    </citation>
    <scope>NUCLEOTIDE SEQUENCE [LARGE SCALE GENOMIC DNA]</scope>
    <source>
        <strain evidence="3 4">DSM 24696</strain>
    </source>
</reference>
<dbReference type="InterPro" id="IPR027417">
    <property type="entry name" value="P-loop_NTPase"/>
</dbReference>
<organism evidence="3 4">
    <name type="scientific">Texcoconibacillus texcoconensis</name>
    <dbReference type="NCBI Taxonomy" id="1095777"/>
    <lineage>
        <taxon>Bacteria</taxon>
        <taxon>Bacillati</taxon>
        <taxon>Bacillota</taxon>
        <taxon>Bacilli</taxon>
        <taxon>Bacillales</taxon>
        <taxon>Bacillaceae</taxon>
        <taxon>Texcoconibacillus</taxon>
    </lineage>
</organism>
<feature type="transmembrane region" description="Helical" evidence="1">
    <location>
        <begin position="383"/>
        <end position="405"/>
    </location>
</feature>
<comment type="caution">
    <text evidence="3">The sequence shown here is derived from an EMBL/GenBank/DDBJ whole genome shotgun (WGS) entry which is preliminary data.</text>
</comment>
<feature type="transmembrane region" description="Helical" evidence="1">
    <location>
        <begin position="349"/>
        <end position="371"/>
    </location>
</feature>
<dbReference type="InterPro" id="IPR011642">
    <property type="entry name" value="Gate_dom"/>
</dbReference>
<dbReference type="GO" id="GO:0015093">
    <property type="term" value="F:ferrous iron transmembrane transporter activity"/>
    <property type="evidence" value="ECO:0007669"/>
    <property type="project" value="TreeGrafter"/>
</dbReference>
<gene>
    <name evidence="3" type="ORF">HNQ41_002187</name>
</gene>
<evidence type="ECO:0000256" key="1">
    <source>
        <dbReference type="SAM" id="Phobius"/>
    </source>
</evidence>
<dbReference type="GO" id="GO:0005525">
    <property type="term" value="F:GTP binding"/>
    <property type="evidence" value="ECO:0007669"/>
    <property type="project" value="InterPro"/>
</dbReference>
<accession>A0A840QRT1</accession>
<protein>
    <submittedName>
        <fullName evidence="3">Ferrous iron transport protein B</fullName>
    </submittedName>
</protein>
<evidence type="ECO:0000313" key="3">
    <source>
        <dbReference type="EMBL" id="MBB5173997.1"/>
    </source>
</evidence>
<feature type="transmembrane region" description="Helical" evidence="1">
    <location>
        <begin position="275"/>
        <end position="298"/>
    </location>
</feature>
<name>A0A840QRT1_9BACI</name>
<dbReference type="InterPro" id="IPR030389">
    <property type="entry name" value="G_FEOB_dom"/>
</dbReference>
<dbReference type="EMBL" id="JACHHB010000009">
    <property type="protein sequence ID" value="MBB5173997.1"/>
    <property type="molecule type" value="Genomic_DNA"/>
</dbReference>
<dbReference type="AlphaFoldDB" id="A0A840QRT1"/>
<dbReference type="InterPro" id="IPR006073">
    <property type="entry name" value="GTP-bd"/>
</dbReference>
<dbReference type="Gene3D" id="3.40.50.300">
    <property type="entry name" value="P-loop containing nucleotide triphosphate hydrolases"/>
    <property type="match status" value="1"/>
</dbReference>
<feature type="transmembrane region" description="Helical" evidence="1">
    <location>
        <begin position="310"/>
        <end position="329"/>
    </location>
</feature>
<dbReference type="Proteomes" id="UP000551878">
    <property type="component" value="Unassembled WGS sequence"/>
</dbReference>
<feature type="transmembrane region" description="Helical" evidence="1">
    <location>
        <begin position="570"/>
        <end position="592"/>
    </location>
</feature>
<keyword evidence="1" id="KW-0812">Transmembrane</keyword>
<dbReference type="RefSeq" id="WP_184664427.1">
    <property type="nucleotide sequence ID" value="NZ_JACHHB010000009.1"/>
</dbReference>
<feature type="domain" description="FeoB-type G" evidence="2">
    <location>
        <begin position="3"/>
        <end position="188"/>
    </location>
</feature>
<feature type="transmembrane region" description="Helical" evidence="1">
    <location>
        <begin position="411"/>
        <end position="433"/>
    </location>
</feature>
<evidence type="ECO:0000313" key="4">
    <source>
        <dbReference type="Proteomes" id="UP000551878"/>
    </source>
</evidence>
<dbReference type="GO" id="GO:0005886">
    <property type="term" value="C:plasma membrane"/>
    <property type="evidence" value="ECO:0007669"/>
    <property type="project" value="TreeGrafter"/>
</dbReference>
<keyword evidence="4" id="KW-1185">Reference proteome</keyword>
<feature type="transmembrane region" description="Helical" evidence="1">
    <location>
        <begin position="244"/>
        <end position="263"/>
    </location>
</feature>
<dbReference type="Pfam" id="PF07670">
    <property type="entry name" value="Gate"/>
    <property type="match status" value="2"/>
</dbReference>
<dbReference type="InterPro" id="IPR050860">
    <property type="entry name" value="FeoB_GTPase"/>
</dbReference>
<keyword evidence="1" id="KW-0472">Membrane</keyword>
<dbReference type="SUPFAM" id="SSF52540">
    <property type="entry name" value="P-loop containing nucleoside triphosphate hydrolases"/>
    <property type="match status" value="1"/>
</dbReference>
<dbReference type="PANTHER" id="PTHR43185">
    <property type="entry name" value="FERROUS IRON TRANSPORT PROTEIN B"/>
    <property type="match status" value="1"/>
</dbReference>
<dbReference type="PRINTS" id="PR00326">
    <property type="entry name" value="GTP1OBG"/>
</dbReference>
<proteinExistence type="predicted"/>
<keyword evidence="1" id="KW-1133">Transmembrane helix</keyword>
<dbReference type="PROSITE" id="PS51711">
    <property type="entry name" value="G_FEOB"/>
    <property type="match status" value="1"/>
</dbReference>
<sequence length="601" mass="66087">MSKQTILLIGPPNVGKSVIFNYLTGKNSDCANYVGTTVEYTVGDIMVGGQEYQLIDVPGTYTLEATNEAEQIAVDLLYGRGSISHSNGCHSKQQSKTEVNVAQVPKAIIVVLDAQNLERSLFLLNQIQAHQIPVIALLNRIDLLEKKGESIDVNKLMDKIKIPVIPSVAVEKEGLERVKEQLRTTVEQEPLGHDCLGGGKITEEEAWHRVEKITSEIKSKRESSVQQKETLGDKMIKPWPGIPLCLLILGLVFAFVVGVGMGLRQYILLPLFREILIPALVFIAEQIIPEGLFLQVLIGEYGLLVKGLEWPFTLVFPYVISFYIAFTIMEDSGYLPRLAVLLDGIFNKMGLPGSSIIPFLLGYGCGVPAIMASRSLSSYKERLIVTSLISLAIPCVAQSGALIFLLGERSLFVLVAVFAISLLVLVGAGMLLAKFIPGAFPSTIVEIPDLLPPKKDIIFRKVFIRMKEYIVDGAVPMMKIIAIASVVYETGVMNYISSFMRPLVTQWLQLPVEASTPLLLGVFRRELTVVPMIEMDLTLVQLFTGAVISLFYVPCIAIVATITREFNWKVALGILVVTILTAFLIGGIVARFGNMFVNVML</sequence>